<proteinExistence type="predicted"/>
<dbReference type="EMBL" id="SPHZ02000007">
    <property type="protein sequence ID" value="KAF0908282.1"/>
    <property type="molecule type" value="Genomic_DNA"/>
</dbReference>
<evidence type="ECO:0000313" key="2">
    <source>
        <dbReference type="Proteomes" id="UP000479710"/>
    </source>
</evidence>
<protein>
    <submittedName>
        <fullName evidence="1">Uncharacterized protein</fullName>
    </submittedName>
</protein>
<keyword evidence="2" id="KW-1185">Reference proteome</keyword>
<gene>
    <name evidence="1" type="ORF">E2562_023899</name>
</gene>
<comment type="caution">
    <text evidence="1">The sequence shown here is derived from an EMBL/GenBank/DDBJ whole genome shotgun (WGS) entry which is preliminary data.</text>
</comment>
<name>A0A6G1D7K2_9ORYZ</name>
<reference evidence="1 2" key="1">
    <citation type="submission" date="2019-11" db="EMBL/GenBank/DDBJ databases">
        <title>Whole genome sequence of Oryza granulata.</title>
        <authorList>
            <person name="Li W."/>
        </authorList>
    </citation>
    <scope>NUCLEOTIDE SEQUENCE [LARGE SCALE GENOMIC DNA]</scope>
    <source>
        <strain evidence="2">cv. Menghai</strain>
        <tissue evidence="1">Leaf</tissue>
    </source>
</reference>
<dbReference type="Proteomes" id="UP000479710">
    <property type="component" value="Unassembled WGS sequence"/>
</dbReference>
<evidence type="ECO:0000313" key="1">
    <source>
        <dbReference type="EMBL" id="KAF0908282.1"/>
    </source>
</evidence>
<dbReference type="AlphaFoldDB" id="A0A6G1D7K2"/>
<accession>A0A6G1D7K2</accession>
<sequence length="109" mass="11648">MAYVPVPCLNRGCSTRAGPENLVARTIKDNKNGRDENDMETRVQGGAVACCVLVCRTCMCVRQLSGEQQSSRAGLAVVRRSRLPREMASCGLAVAAHDHAIGGGQYVID</sequence>
<organism evidence="1 2">
    <name type="scientific">Oryza meyeriana var. granulata</name>
    <dbReference type="NCBI Taxonomy" id="110450"/>
    <lineage>
        <taxon>Eukaryota</taxon>
        <taxon>Viridiplantae</taxon>
        <taxon>Streptophyta</taxon>
        <taxon>Embryophyta</taxon>
        <taxon>Tracheophyta</taxon>
        <taxon>Spermatophyta</taxon>
        <taxon>Magnoliopsida</taxon>
        <taxon>Liliopsida</taxon>
        <taxon>Poales</taxon>
        <taxon>Poaceae</taxon>
        <taxon>BOP clade</taxon>
        <taxon>Oryzoideae</taxon>
        <taxon>Oryzeae</taxon>
        <taxon>Oryzinae</taxon>
        <taxon>Oryza</taxon>
        <taxon>Oryza meyeriana</taxon>
    </lineage>
</organism>